<dbReference type="Proteomes" id="UP001261871">
    <property type="component" value="Unassembled WGS sequence"/>
</dbReference>
<dbReference type="RefSeq" id="WP_310007683.1">
    <property type="nucleotide sequence ID" value="NZ_JAVDTX010000006.1"/>
</dbReference>
<evidence type="ECO:0000313" key="3">
    <source>
        <dbReference type="Proteomes" id="UP001261871"/>
    </source>
</evidence>
<dbReference type="InterPro" id="IPR025375">
    <property type="entry name" value="DUF4365"/>
</dbReference>
<reference evidence="2 3" key="1">
    <citation type="submission" date="2023-07" db="EMBL/GenBank/DDBJ databases">
        <title>Sorghum-associated microbial communities from plants grown in Nebraska, USA.</title>
        <authorList>
            <person name="Schachtman D."/>
        </authorList>
    </citation>
    <scope>NUCLEOTIDE SEQUENCE [LARGE SCALE GENOMIC DNA]</scope>
    <source>
        <strain evidence="2 3">BE124</strain>
    </source>
</reference>
<keyword evidence="3" id="KW-1185">Reference proteome</keyword>
<proteinExistence type="predicted"/>
<feature type="domain" description="DUF4365" evidence="1">
    <location>
        <begin position="33"/>
        <end position="163"/>
    </location>
</feature>
<name>A0ABU1S4J0_9FLAO</name>
<dbReference type="Pfam" id="PF14280">
    <property type="entry name" value="DUF4365"/>
    <property type="match status" value="1"/>
</dbReference>
<accession>A0ABU1S4J0</accession>
<evidence type="ECO:0000259" key="1">
    <source>
        <dbReference type="Pfam" id="PF14280"/>
    </source>
</evidence>
<protein>
    <recommendedName>
        <fullName evidence="1">DUF4365 domain-containing protein</fullName>
    </recommendedName>
</protein>
<dbReference type="EMBL" id="JAVDTX010000006">
    <property type="protein sequence ID" value="MDR6845935.1"/>
    <property type="molecule type" value="Genomic_DNA"/>
</dbReference>
<comment type="caution">
    <text evidence="2">The sequence shown here is derived from an EMBL/GenBank/DDBJ whole genome shotgun (WGS) entry which is preliminary data.</text>
</comment>
<organism evidence="2 3">
    <name type="scientific">Flavobacterium granuli</name>
    <dbReference type="NCBI Taxonomy" id="280093"/>
    <lineage>
        <taxon>Bacteria</taxon>
        <taxon>Pseudomonadati</taxon>
        <taxon>Bacteroidota</taxon>
        <taxon>Flavobacteriia</taxon>
        <taxon>Flavobacteriales</taxon>
        <taxon>Flavobacteriaceae</taxon>
        <taxon>Flavobacterium</taxon>
    </lineage>
</organism>
<sequence>MTSKNQTKVSKNHIEKEANAKIRSKLRNLFLLKDLELLENETNSSQDWGTDIYMEVLNKAKDHRREMLFLIQSKGMNKKPKPLKDENSFSFQMSLRHANYFYHQLSEPLIFMVCDITTEIIYWYAVQIDIELNGKIIEQAKKGKKTLQVKIPLNNILNEGNFERFFSDLENSQRNQLHKRRTKLILKANYNQINENISELNIVEGLCKVIDSFEGINVLPISVINELNIFKGSSGYLLGETLLTDNEVFYDFVSNLEIREGICNLKNKSVNYFDVDDLQNKLEKILNFFSVNWITHVTWRGKSVKAEMRICVHNLYISNECNCERCSYSKLNFKKTRELLKSQIDSKNIEFRLRKAYTYYLIADLEKSYIEYKEIIAEINISKFPGFHIIAKFNLLQLKKMISWDYFGDNRNEILKDLEDFTFDLDEILVPEYFLDIFKLIKEKKFIDGALWDIDSKLSEIQKLWYSDQFGGSSRNSQARNLIVGFLRTYNFIEYNLLIYNEYRDFEVLVNKSLEGIFALYSINNPASNKYDHFGFTIIDMWLFHAEPKHIKHLLRKYGLKSLDIQYSDITYDRLHDYIDNLMNSAQIIIENYKNENYKHNNKIIQITSNYLTIIGIINISNDQKNLLLGKYLALLEILGESHFGNYDFLYDYLNNSNEVSIFNLKKIISLLVLDDLRYSHVFTLAIEQYLEKLEGAQVKENALKEILQINEFRADDFCNREQFLDLIFVINDLTAETKNLLKKQLKSKLDETFNEQLYYLFSIHSVLDYEKELFEKYLKLTPDYTKKQTGHEFLSGRKELKNYHLDKVINLMFKFDLEFTPEIRSLSSKAFDKDYYDWLMNIEGFDYSKFNLYWILYFNTDFYRKAFGKSDKLKLEIIKALKENYIEGVAKIFLRTYN</sequence>
<gene>
    <name evidence="2" type="ORF">J2W95_002646</name>
</gene>
<evidence type="ECO:0000313" key="2">
    <source>
        <dbReference type="EMBL" id="MDR6845935.1"/>
    </source>
</evidence>